<dbReference type="Proteomes" id="UP000499080">
    <property type="component" value="Unassembled WGS sequence"/>
</dbReference>
<name>A0A4Y2GZJ0_ARAVE</name>
<dbReference type="AlphaFoldDB" id="A0A4Y2GZJ0"/>
<organism evidence="1 2">
    <name type="scientific">Araneus ventricosus</name>
    <name type="common">Orbweaver spider</name>
    <name type="synonym">Epeira ventricosa</name>
    <dbReference type="NCBI Taxonomy" id="182803"/>
    <lineage>
        <taxon>Eukaryota</taxon>
        <taxon>Metazoa</taxon>
        <taxon>Ecdysozoa</taxon>
        <taxon>Arthropoda</taxon>
        <taxon>Chelicerata</taxon>
        <taxon>Arachnida</taxon>
        <taxon>Araneae</taxon>
        <taxon>Araneomorphae</taxon>
        <taxon>Entelegynae</taxon>
        <taxon>Araneoidea</taxon>
        <taxon>Araneidae</taxon>
        <taxon>Araneus</taxon>
    </lineage>
</organism>
<protein>
    <submittedName>
        <fullName evidence="1">Uncharacterized protein</fullName>
    </submittedName>
</protein>
<comment type="caution">
    <text evidence="1">The sequence shown here is derived from an EMBL/GenBank/DDBJ whole genome shotgun (WGS) entry which is preliminary data.</text>
</comment>
<keyword evidence="2" id="KW-1185">Reference proteome</keyword>
<evidence type="ECO:0000313" key="1">
    <source>
        <dbReference type="EMBL" id="GBM58301.1"/>
    </source>
</evidence>
<dbReference type="EMBL" id="BGPR01001628">
    <property type="protein sequence ID" value="GBM58301.1"/>
    <property type="molecule type" value="Genomic_DNA"/>
</dbReference>
<accession>A0A4Y2GZJ0</accession>
<sequence length="189" mass="21922">MAAPKIPCTSISNRWQHLNFYTKLSQIQREWQEYRRNFLTMFERLLLTWMQENLLRGDNFKENIICGKVKVSFADVSAQGSSTAEKAFQESHLVNIWCQSEERKASKTNPRFSLLHCEAPIKPCRVRTRESGREDTPAGLLVQRRSKGNWCPITIWFFAPHPIIRGSACAKMVRGLAFFLALILFDLKK</sequence>
<reference evidence="1 2" key="1">
    <citation type="journal article" date="2019" name="Sci. Rep.">
        <title>Orb-weaving spider Araneus ventricosus genome elucidates the spidroin gene catalogue.</title>
        <authorList>
            <person name="Kono N."/>
            <person name="Nakamura H."/>
            <person name="Ohtoshi R."/>
            <person name="Moran D.A.P."/>
            <person name="Shinohara A."/>
            <person name="Yoshida Y."/>
            <person name="Fujiwara M."/>
            <person name="Mori M."/>
            <person name="Tomita M."/>
            <person name="Arakawa K."/>
        </authorList>
    </citation>
    <scope>NUCLEOTIDE SEQUENCE [LARGE SCALE GENOMIC DNA]</scope>
</reference>
<gene>
    <name evidence="1" type="ORF">AVEN_220213_1</name>
</gene>
<proteinExistence type="predicted"/>
<evidence type="ECO:0000313" key="2">
    <source>
        <dbReference type="Proteomes" id="UP000499080"/>
    </source>
</evidence>